<keyword evidence="1 4" id="KW-0489">Methyltransferase</keyword>
<dbReference type="EMBL" id="WWEQ01000028">
    <property type="protein sequence ID" value="MYM19875.1"/>
    <property type="molecule type" value="Genomic_DNA"/>
</dbReference>
<dbReference type="SUPFAM" id="SSF53335">
    <property type="entry name" value="S-adenosyl-L-methionine-dependent methyltransferases"/>
    <property type="match status" value="1"/>
</dbReference>
<accession>A0A6N9H7J1</accession>
<sequence>MRGAAAARPNPAARSVTGVELSDQAIASAAETAAELGLDADFIAADAFAWARAQAERTGPPDVLIVNPPRRGIGEAMAAWIEASGIPDVVYSSCNPATLARDLAAMPSMRVASAQLLDMFPHTAHAEVLTRLVHTAG</sequence>
<evidence type="ECO:0000256" key="4">
    <source>
        <dbReference type="PROSITE-ProRule" id="PRU01024"/>
    </source>
</evidence>
<feature type="binding site" evidence="4">
    <location>
        <position position="20"/>
    </location>
    <ligand>
        <name>S-adenosyl-L-methionine</name>
        <dbReference type="ChEBI" id="CHEBI:59789"/>
    </ligand>
</feature>
<name>A0A6N9H7J1_9MICO</name>
<proteinExistence type="inferred from homology"/>
<comment type="caution">
    <text evidence="4">Lacks conserved residue(s) required for the propagation of feature annotation.</text>
</comment>
<feature type="active site" description="Nucleophile" evidence="4">
    <location>
        <position position="94"/>
    </location>
</feature>
<evidence type="ECO:0000256" key="1">
    <source>
        <dbReference type="ARBA" id="ARBA00022603"/>
    </source>
</evidence>
<dbReference type="InterPro" id="IPR030390">
    <property type="entry name" value="MeTrfase_TrmA_AS"/>
</dbReference>
<dbReference type="AlphaFoldDB" id="A0A6N9H7J1"/>
<dbReference type="Pfam" id="PF05958">
    <property type="entry name" value="tRNA_U5-meth_tr"/>
    <property type="match status" value="1"/>
</dbReference>
<keyword evidence="3 4" id="KW-0949">S-adenosyl-L-methionine</keyword>
<gene>
    <name evidence="6" type="ORF">GSY69_07820</name>
</gene>
<dbReference type="Proteomes" id="UP000469215">
    <property type="component" value="Unassembled WGS sequence"/>
</dbReference>
<comment type="caution">
    <text evidence="6">The sequence shown here is derived from an EMBL/GenBank/DDBJ whole genome shotgun (WGS) entry which is preliminary data.</text>
</comment>
<evidence type="ECO:0000256" key="2">
    <source>
        <dbReference type="ARBA" id="ARBA00022679"/>
    </source>
</evidence>
<evidence type="ECO:0000256" key="5">
    <source>
        <dbReference type="PROSITE-ProRule" id="PRU10015"/>
    </source>
</evidence>
<keyword evidence="7" id="KW-1185">Reference proteome</keyword>
<evidence type="ECO:0000313" key="6">
    <source>
        <dbReference type="EMBL" id="MYM19875.1"/>
    </source>
</evidence>
<dbReference type="InterPro" id="IPR010280">
    <property type="entry name" value="U5_MeTrfase_fam"/>
</dbReference>
<feature type="active site" evidence="5">
    <location>
        <position position="94"/>
    </location>
</feature>
<dbReference type="InterPro" id="IPR029063">
    <property type="entry name" value="SAM-dependent_MTases_sf"/>
</dbReference>
<dbReference type="PANTHER" id="PTHR11061:SF30">
    <property type="entry name" value="TRNA (URACIL(54)-C(5))-METHYLTRANSFERASE"/>
    <property type="match status" value="1"/>
</dbReference>
<dbReference type="GO" id="GO:0070041">
    <property type="term" value="F:rRNA (uridine-C5-)-methyltransferase activity"/>
    <property type="evidence" value="ECO:0007669"/>
    <property type="project" value="TreeGrafter"/>
</dbReference>
<comment type="similarity">
    <text evidence="4">Belongs to the class I-like SAM-binding methyltransferase superfamily. RNA M5U methyltransferase family.</text>
</comment>
<keyword evidence="2 4" id="KW-0808">Transferase</keyword>
<dbReference type="PANTHER" id="PTHR11061">
    <property type="entry name" value="RNA M5U METHYLTRANSFERASE"/>
    <property type="match status" value="1"/>
</dbReference>
<dbReference type="Gene3D" id="3.40.50.150">
    <property type="entry name" value="Vaccinia Virus protein VP39"/>
    <property type="match status" value="1"/>
</dbReference>
<evidence type="ECO:0000313" key="7">
    <source>
        <dbReference type="Proteomes" id="UP000469215"/>
    </source>
</evidence>
<organism evidence="6 7">
    <name type="scientific">Brevibacterium rongguiense</name>
    <dbReference type="NCBI Taxonomy" id="2695267"/>
    <lineage>
        <taxon>Bacteria</taxon>
        <taxon>Bacillati</taxon>
        <taxon>Actinomycetota</taxon>
        <taxon>Actinomycetes</taxon>
        <taxon>Micrococcales</taxon>
        <taxon>Brevibacteriaceae</taxon>
        <taxon>Brevibacterium</taxon>
    </lineage>
</organism>
<dbReference type="PROSITE" id="PS51687">
    <property type="entry name" value="SAM_MT_RNA_M5U"/>
    <property type="match status" value="1"/>
</dbReference>
<dbReference type="GO" id="GO:0070475">
    <property type="term" value="P:rRNA base methylation"/>
    <property type="evidence" value="ECO:0007669"/>
    <property type="project" value="TreeGrafter"/>
</dbReference>
<protein>
    <submittedName>
        <fullName evidence="6">Uncharacterized protein</fullName>
    </submittedName>
</protein>
<feature type="binding site" evidence="4">
    <location>
        <position position="67"/>
    </location>
    <ligand>
        <name>S-adenosyl-L-methionine</name>
        <dbReference type="ChEBI" id="CHEBI:59789"/>
    </ligand>
</feature>
<evidence type="ECO:0000256" key="3">
    <source>
        <dbReference type="ARBA" id="ARBA00022691"/>
    </source>
</evidence>
<reference evidence="6 7" key="1">
    <citation type="submission" date="2020-01" db="EMBL/GenBank/DDBJ databases">
        <authorList>
            <person name="Deng T."/>
        </authorList>
    </citation>
    <scope>NUCLEOTIDE SEQUENCE [LARGE SCALE GENOMIC DNA]</scope>
    <source>
        <strain evidence="6 7">5221</strain>
    </source>
</reference>
<dbReference type="PROSITE" id="PS01230">
    <property type="entry name" value="TRMA_1"/>
    <property type="match status" value="1"/>
</dbReference>